<comment type="caution">
    <text evidence="2">The sequence shown here is derived from an EMBL/GenBank/DDBJ whole genome shotgun (WGS) entry which is preliminary data.</text>
</comment>
<protein>
    <recommendedName>
        <fullName evidence="4">DUF3828 domain-containing protein</fullName>
    </recommendedName>
</protein>
<sequence length="152" mass="17371">MMQILLTFLFSLFVATNSYADQPSPLLDAFNKFSLEVNESNAFEKGPSFFTKEFIKEAQFSKDPDVNKKSLLRAYTMHEMVKKRENSFEMQEKGSALGCLTINGYNSTDEPLSIFISYKNSESHWLISQVHVTFLNEGDAFTDHAQCPQEVM</sequence>
<keyword evidence="1" id="KW-0732">Signal</keyword>
<reference evidence="2 3" key="1">
    <citation type="submission" date="2018-02" db="EMBL/GenBank/DDBJ databases">
        <title>novel marine gammaproteobacteria from coastal saline agro ecosystem.</title>
        <authorList>
            <person name="Krishnan R."/>
            <person name="Ramesh Kumar N."/>
        </authorList>
    </citation>
    <scope>NUCLEOTIDE SEQUENCE [LARGE SCALE GENOMIC DNA]</scope>
    <source>
        <strain evidence="2 3">228</strain>
    </source>
</reference>
<evidence type="ECO:0000256" key="1">
    <source>
        <dbReference type="SAM" id="SignalP"/>
    </source>
</evidence>
<organism evidence="2 3">
    <name type="scientific">Proteobacteria bacterium 228</name>
    <dbReference type="NCBI Taxonomy" id="2083153"/>
    <lineage>
        <taxon>Bacteria</taxon>
        <taxon>Pseudomonadati</taxon>
        <taxon>Pseudomonadota</taxon>
    </lineage>
</organism>
<gene>
    <name evidence="2" type="ORF">C4K68_17250</name>
</gene>
<evidence type="ECO:0008006" key="4">
    <source>
        <dbReference type="Google" id="ProtNLM"/>
    </source>
</evidence>
<dbReference type="EMBL" id="PRLP01000057">
    <property type="protein sequence ID" value="PPC76134.1"/>
    <property type="molecule type" value="Genomic_DNA"/>
</dbReference>
<evidence type="ECO:0000313" key="2">
    <source>
        <dbReference type="EMBL" id="PPC76134.1"/>
    </source>
</evidence>
<feature type="chain" id="PRO_5015578333" description="DUF3828 domain-containing protein" evidence="1">
    <location>
        <begin position="21"/>
        <end position="152"/>
    </location>
</feature>
<dbReference type="AlphaFoldDB" id="A0A2S5KMS3"/>
<proteinExistence type="predicted"/>
<name>A0A2S5KMS3_9PROT</name>
<feature type="signal peptide" evidence="1">
    <location>
        <begin position="1"/>
        <end position="20"/>
    </location>
</feature>
<dbReference type="Proteomes" id="UP000238196">
    <property type="component" value="Unassembled WGS sequence"/>
</dbReference>
<evidence type="ECO:0000313" key="3">
    <source>
        <dbReference type="Proteomes" id="UP000238196"/>
    </source>
</evidence>
<accession>A0A2S5KMS3</accession>